<feature type="transmembrane region" description="Helical" evidence="7">
    <location>
        <begin position="437"/>
        <end position="463"/>
    </location>
</feature>
<dbReference type="OrthoDB" id="3639251at2759"/>
<name>F0Y977_AURAN</name>
<evidence type="ECO:0000313" key="10">
    <source>
        <dbReference type="EMBL" id="EGB08389.1"/>
    </source>
</evidence>
<sequence>MPRAALALLCACTCQAWLRPTPTMRRPLTRTVDVARRAQPNADADASAPMSDGRRTALLASLVAVYTSNQWCRSLLFSTVDFGSDDGVRFVNAALGLSRSDYAILGTLAFNVLFGGCSLAAGAVVDRADAAKLTWLSCGVWSLATVASGSCESFAQLALCRAAQGVAMAATAPAGYALIGRAFPPDKLATATSRYAAAVSVGGALASASVLLDDALGWRRTFEVVGAAGLAVAAAAAVALPGERVGTSAATGSTAAGGGGFGDLLASPATLLLLAATAARFCAGFTIAVWALPCLRSAFPARAADLGLGYAFVVGGAGFASALLGGAAADALAARAPPGREKAARALVPVVGSLLAAPLWVAALLRAPTFEWAVGLLALEFLAAECWIGPTTALIQAEVAPRSRGLAQGTFTSLTLLGSLAPLAAGKALDADATLDAGVLVSAVVAGAYVVSALLFLGAAAALDTEPKTALGAGFGTDVRKAKKGGKKSRSSAAGLTTDNGWVPLVELECSLEAGEARAVGRSITGKPYLVRRKQDGDVVATSCECGRCEYPLTKSETQVVDGVEQVLCEMCGAAYSLDDGAGVASEAKGNPLFGALLRNKPDKPLSVYPTKELDGGAVYVNITPKSRKAAAIDAM</sequence>
<feature type="transmembrane region" description="Helical" evidence="7">
    <location>
        <begin position="406"/>
        <end position="425"/>
    </location>
</feature>
<dbReference type="SUPFAM" id="SSF103473">
    <property type="entry name" value="MFS general substrate transporter"/>
    <property type="match status" value="1"/>
</dbReference>
<dbReference type="PROSITE" id="PS50850">
    <property type="entry name" value="MFS"/>
    <property type="match status" value="1"/>
</dbReference>
<evidence type="ECO:0000256" key="3">
    <source>
        <dbReference type="ARBA" id="ARBA00022692"/>
    </source>
</evidence>
<feature type="transmembrane region" description="Helical" evidence="7">
    <location>
        <begin position="372"/>
        <end position="394"/>
    </location>
</feature>
<dbReference type="GeneID" id="20224690"/>
<dbReference type="PANTHER" id="PTHR23505">
    <property type="entry name" value="SPINSTER"/>
    <property type="match status" value="1"/>
</dbReference>
<dbReference type="Gene3D" id="1.20.1250.20">
    <property type="entry name" value="MFS general substrate transporter like domains"/>
    <property type="match status" value="1"/>
</dbReference>
<keyword evidence="8" id="KW-0732">Signal</keyword>
<dbReference type="Proteomes" id="UP000002729">
    <property type="component" value="Unassembled WGS sequence"/>
</dbReference>
<evidence type="ECO:0000256" key="4">
    <source>
        <dbReference type="ARBA" id="ARBA00022989"/>
    </source>
</evidence>
<keyword evidence="5 7" id="KW-0472">Membrane</keyword>
<evidence type="ECO:0000256" key="7">
    <source>
        <dbReference type="SAM" id="Phobius"/>
    </source>
</evidence>
<keyword evidence="4 7" id="KW-1133">Transmembrane helix</keyword>
<dbReference type="InterPro" id="IPR011701">
    <property type="entry name" value="MFS"/>
</dbReference>
<comment type="similarity">
    <text evidence="6">Belongs to the major facilitator superfamily. Spinster (TC 2.A.1.49) family.</text>
</comment>
<feature type="transmembrane region" description="Helical" evidence="7">
    <location>
        <begin position="346"/>
        <end position="366"/>
    </location>
</feature>
<reference evidence="10 11" key="1">
    <citation type="journal article" date="2011" name="Proc. Natl. Acad. Sci. U.S.A.">
        <title>Niche of harmful alga Aureococcus anophagefferens revealed through ecogenomics.</title>
        <authorList>
            <person name="Gobler C.J."/>
            <person name="Berry D.L."/>
            <person name="Dyhrman S.T."/>
            <person name="Wilhelm S.W."/>
            <person name="Salamov A."/>
            <person name="Lobanov A.V."/>
            <person name="Zhang Y."/>
            <person name="Collier J.L."/>
            <person name="Wurch L.L."/>
            <person name="Kustka A.B."/>
            <person name="Dill B.D."/>
            <person name="Shah M."/>
            <person name="VerBerkmoes N.C."/>
            <person name="Kuo A."/>
            <person name="Terry A."/>
            <person name="Pangilinan J."/>
            <person name="Lindquist E.A."/>
            <person name="Lucas S."/>
            <person name="Paulsen I.T."/>
            <person name="Hattenrath-Lehmann T.K."/>
            <person name="Talmage S.C."/>
            <person name="Walker E.A."/>
            <person name="Koch F."/>
            <person name="Burson A.M."/>
            <person name="Marcoval M.A."/>
            <person name="Tang Y.Z."/>
            <person name="Lecleir G.R."/>
            <person name="Coyne K.J."/>
            <person name="Berg G.M."/>
            <person name="Bertrand E.M."/>
            <person name="Saito M.A."/>
            <person name="Gladyshev V.N."/>
            <person name="Grigoriev I.V."/>
        </authorList>
    </citation>
    <scope>NUCLEOTIDE SEQUENCE [LARGE SCALE GENOMIC DNA]</scope>
    <source>
        <strain evidence="11">CCMP 1984</strain>
    </source>
</reference>
<evidence type="ECO:0000313" key="11">
    <source>
        <dbReference type="Proteomes" id="UP000002729"/>
    </source>
</evidence>
<organism evidence="11">
    <name type="scientific">Aureococcus anophagefferens</name>
    <name type="common">Harmful bloom alga</name>
    <dbReference type="NCBI Taxonomy" id="44056"/>
    <lineage>
        <taxon>Eukaryota</taxon>
        <taxon>Sar</taxon>
        <taxon>Stramenopiles</taxon>
        <taxon>Ochrophyta</taxon>
        <taxon>Pelagophyceae</taxon>
        <taxon>Pelagomonadales</taxon>
        <taxon>Pelagomonadaceae</taxon>
        <taxon>Aureococcus</taxon>
    </lineage>
</organism>
<dbReference type="GO" id="GO:0016020">
    <property type="term" value="C:membrane"/>
    <property type="evidence" value="ECO:0007669"/>
    <property type="project" value="UniProtKB-SubCell"/>
</dbReference>
<dbReference type="RefSeq" id="XP_009037107.1">
    <property type="nucleotide sequence ID" value="XM_009038859.1"/>
</dbReference>
<dbReference type="Gene3D" id="2.102.10.10">
    <property type="entry name" value="Rieske [2Fe-2S] iron-sulphur domain"/>
    <property type="match status" value="1"/>
</dbReference>
<keyword evidence="3 7" id="KW-0812">Transmembrane</keyword>
<comment type="subcellular location">
    <subcellularLocation>
        <location evidence="1">Membrane</location>
        <topology evidence="1">Multi-pass membrane protein</topology>
    </subcellularLocation>
</comment>
<dbReference type="InParanoid" id="F0Y977"/>
<feature type="transmembrane region" description="Helical" evidence="7">
    <location>
        <begin position="312"/>
        <end position="334"/>
    </location>
</feature>
<evidence type="ECO:0000256" key="5">
    <source>
        <dbReference type="ARBA" id="ARBA00023136"/>
    </source>
</evidence>
<dbReference type="Pfam" id="PF07690">
    <property type="entry name" value="MFS_1"/>
    <property type="match status" value="1"/>
</dbReference>
<dbReference type="GO" id="GO:0051537">
    <property type="term" value="F:2 iron, 2 sulfur cluster binding"/>
    <property type="evidence" value="ECO:0007669"/>
    <property type="project" value="InterPro"/>
</dbReference>
<feature type="transmembrane region" description="Helical" evidence="7">
    <location>
        <begin position="271"/>
        <end position="292"/>
    </location>
</feature>
<dbReference type="InterPro" id="IPR020846">
    <property type="entry name" value="MFS_dom"/>
</dbReference>
<evidence type="ECO:0000256" key="8">
    <source>
        <dbReference type="SAM" id="SignalP"/>
    </source>
</evidence>
<dbReference type="AlphaFoldDB" id="F0Y977"/>
<evidence type="ECO:0000259" key="9">
    <source>
        <dbReference type="PROSITE" id="PS50850"/>
    </source>
</evidence>
<dbReference type="InterPro" id="IPR044770">
    <property type="entry name" value="MFS_spinster-like"/>
</dbReference>
<dbReference type="InterPro" id="IPR036922">
    <property type="entry name" value="Rieske_2Fe-2S_sf"/>
</dbReference>
<dbReference type="KEGG" id="aaf:AURANDRAFT_64170"/>
<feature type="signal peptide" evidence="8">
    <location>
        <begin position="1"/>
        <end position="16"/>
    </location>
</feature>
<evidence type="ECO:0000256" key="6">
    <source>
        <dbReference type="ARBA" id="ARBA00024338"/>
    </source>
</evidence>
<protein>
    <recommendedName>
        <fullName evidence="9">Major facilitator superfamily (MFS) profile domain-containing protein</fullName>
    </recommendedName>
</protein>
<dbReference type="eggNOG" id="KOG1330">
    <property type="taxonomic scope" value="Eukaryota"/>
</dbReference>
<evidence type="ECO:0000256" key="1">
    <source>
        <dbReference type="ARBA" id="ARBA00004141"/>
    </source>
</evidence>
<proteinExistence type="inferred from homology"/>
<dbReference type="PANTHER" id="PTHR23505:SF52">
    <property type="entry name" value="MAJOR FACILITATOR SUPERFAMILY PROTEIN"/>
    <property type="match status" value="1"/>
</dbReference>
<keyword evidence="2" id="KW-0813">Transport</keyword>
<keyword evidence="11" id="KW-1185">Reference proteome</keyword>
<accession>F0Y977</accession>
<dbReference type="EMBL" id="GL833128">
    <property type="protein sequence ID" value="EGB08389.1"/>
    <property type="molecule type" value="Genomic_DNA"/>
</dbReference>
<evidence type="ECO:0000256" key="2">
    <source>
        <dbReference type="ARBA" id="ARBA00022448"/>
    </source>
</evidence>
<feature type="transmembrane region" description="Helical" evidence="7">
    <location>
        <begin position="102"/>
        <end position="125"/>
    </location>
</feature>
<feature type="chain" id="PRO_5003260848" description="Major facilitator superfamily (MFS) profile domain-containing protein" evidence="8">
    <location>
        <begin position="17"/>
        <end position="636"/>
    </location>
</feature>
<gene>
    <name evidence="10" type="ORF">AURANDRAFT_64170</name>
</gene>
<dbReference type="InterPro" id="IPR036259">
    <property type="entry name" value="MFS_trans_sf"/>
</dbReference>
<dbReference type="GO" id="GO:0022857">
    <property type="term" value="F:transmembrane transporter activity"/>
    <property type="evidence" value="ECO:0007669"/>
    <property type="project" value="InterPro"/>
</dbReference>
<dbReference type="SUPFAM" id="SSF50022">
    <property type="entry name" value="ISP domain"/>
    <property type="match status" value="1"/>
</dbReference>
<feature type="domain" description="Major facilitator superfamily (MFS) profile" evidence="9">
    <location>
        <begin position="62"/>
        <end position="470"/>
    </location>
</feature>